<dbReference type="Gene3D" id="3.40.630.30">
    <property type="match status" value="1"/>
</dbReference>
<dbReference type="InterPro" id="IPR000182">
    <property type="entry name" value="GNAT_dom"/>
</dbReference>
<dbReference type="Proteomes" id="UP000700706">
    <property type="component" value="Unassembled WGS sequence"/>
</dbReference>
<dbReference type="PROSITE" id="PS51186">
    <property type="entry name" value="GNAT"/>
    <property type="match status" value="1"/>
</dbReference>
<dbReference type="SUPFAM" id="SSF55729">
    <property type="entry name" value="Acyl-CoA N-acyltransferases (Nat)"/>
    <property type="match status" value="1"/>
</dbReference>
<sequence>MTIDSTIETERLILRPHRAEDFDDLAALWADPVVTRFIGGRPSTAEESWARLLRYGGLWGLLGFGYWAVRERASGRFVGDVGFADFHRGLDFDGAPEAGWVLAPWAHGRGFAGEAVRAALAWADARGWARSICIIDPDNAPSLRLGAACGYREASRLTYKDHPVILMERPRPE</sequence>
<dbReference type="InterPro" id="IPR016181">
    <property type="entry name" value="Acyl_CoA_acyltransferase"/>
</dbReference>
<name>A0A952FUD3_9PROT</name>
<dbReference type="EMBL" id="JAEKLZ010000404">
    <property type="protein sequence ID" value="MBW8728416.1"/>
    <property type="molecule type" value="Genomic_DNA"/>
</dbReference>
<dbReference type="AlphaFoldDB" id="A0A952FUD3"/>
<protein>
    <submittedName>
        <fullName evidence="2">GNAT family N-acetyltransferase</fullName>
    </submittedName>
</protein>
<dbReference type="InterPro" id="IPR051531">
    <property type="entry name" value="N-acetyltransferase"/>
</dbReference>
<proteinExistence type="predicted"/>
<comment type="caution">
    <text evidence="2">The sequence shown here is derived from an EMBL/GenBank/DDBJ whole genome shotgun (WGS) entry which is preliminary data.</text>
</comment>
<gene>
    <name evidence="2" type="ORF">JF625_25150</name>
</gene>
<dbReference type="PANTHER" id="PTHR43792:SF16">
    <property type="entry name" value="N-ACETYLTRANSFERASE DOMAIN-CONTAINING PROTEIN"/>
    <property type="match status" value="1"/>
</dbReference>
<reference evidence="2" key="1">
    <citation type="submission" date="2020-06" db="EMBL/GenBank/DDBJ databases">
        <title>Stable isotope informed genome-resolved metagenomics uncovers potential trophic interactions in rhizosphere soil.</title>
        <authorList>
            <person name="Starr E.P."/>
            <person name="Shi S."/>
            <person name="Blazewicz S.J."/>
            <person name="Koch B.J."/>
            <person name="Probst A.J."/>
            <person name="Hungate B.A."/>
            <person name="Pett-Ridge J."/>
            <person name="Firestone M.K."/>
            <person name="Banfield J.F."/>
        </authorList>
    </citation>
    <scope>NUCLEOTIDE SEQUENCE</scope>
    <source>
        <strain evidence="2">YM_69_17</strain>
    </source>
</reference>
<organism evidence="2 3">
    <name type="scientific">Inquilinus limosus</name>
    <dbReference type="NCBI Taxonomy" id="171674"/>
    <lineage>
        <taxon>Bacteria</taxon>
        <taxon>Pseudomonadati</taxon>
        <taxon>Pseudomonadota</taxon>
        <taxon>Alphaproteobacteria</taxon>
        <taxon>Rhodospirillales</taxon>
        <taxon>Rhodospirillaceae</taxon>
        <taxon>Inquilinus</taxon>
    </lineage>
</organism>
<dbReference type="PANTHER" id="PTHR43792">
    <property type="entry name" value="GNAT FAMILY, PUTATIVE (AFU_ORTHOLOGUE AFUA_3G00765)-RELATED-RELATED"/>
    <property type="match status" value="1"/>
</dbReference>
<evidence type="ECO:0000259" key="1">
    <source>
        <dbReference type="PROSITE" id="PS51186"/>
    </source>
</evidence>
<dbReference type="Pfam" id="PF13302">
    <property type="entry name" value="Acetyltransf_3"/>
    <property type="match status" value="1"/>
</dbReference>
<evidence type="ECO:0000313" key="2">
    <source>
        <dbReference type="EMBL" id="MBW8728416.1"/>
    </source>
</evidence>
<evidence type="ECO:0000313" key="3">
    <source>
        <dbReference type="Proteomes" id="UP000700706"/>
    </source>
</evidence>
<dbReference type="GO" id="GO:0016747">
    <property type="term" value="F:acyltransferase activity, transferring groups other than amino-acyl groups"/>
    <property type="evidence" value="ECO:0007669"/>
    <property type="project" value="InterPro"/>
</dbReference>
<feature type="domain" description="N-acetyltransferase" evidence="1">
    <location>
        <begin position="12"/>
        <end position="172"/>
    </location>
</feature>
<accession>A0A952FUD3</accession>